<reference evidence="1 2" key="1">
    <citation type="submission" date="2023-01" db="EMBL/GenBank/DDBJ databases">
        <authorList>
            <person name="Whitehead M."/>
        </authorList>
    </citation>
    <scope>NUCLEOTIDE SEQUENCE [LARGE SCALE GENOMIC DNA]</scope>
</reference>
<protein>
    <submittedName>
        <fullName evidence="1">Uncharacterized protein</fullName>
    </submittedName>
</protein>
<evidence type="ECO:0000313" key="2">
    <source>
        <dbReference type="Proteomes" id="UP001160148"/>
    </source>
</evidence>
<sequence length="125" mass="14310">MKFIFILYILGKDKNAISIAKRNKVSGLVPFEKLYVQTRHFEMFIWFVDKNVASIAVSGNGLINSYFAIDDIKRHFDSDGRGAHQQVVEIKRINPTWICKSCNGNSSNNSIGCNRCLKWFQVCQC</sequence>
<proteinExistence type="predicted"/>
<dbReference type="Proteomes" id="UP001160148">
    <property type="component" value="Unassembled WGS sequence"/>
</dbReference>
<organism evidence="1 2">
    <name type="scientific">Macrosiphum euphorbiae</name>
    <name type="common">potato aphid</name>
    <dbReference type="NCBI Taxonomy" id="13131"/>
    <lineage>
        <taxon>Eukaryota</taxon>
        <taxon>Metazoa</taxon>
        <taxon>Ecdysozoa</taxon>
        <taxon>Arthropoda</taxon>
        <taxon>Hexapoda</taxon>
        <taxon>Insecta</taxon>
        <taxon>Pterygota</taxon>
        <taxon>Neoptera</taxon>
        <taxon>Paraneoptera</taxon>
        <taxon>Hemiptera</taxon>
        <taxon>Sternorrhyncha</taxon>
        <taxon>Aphidomorpha</taxon>
        <taxon>Aphidoidea</taxon>
        <taxon>Aphididae</taxon>
        <taxon>Macrosiphini</taxon>
        <taxon>Macrosiphum</taxon>
    </lineage>
</organism>
<dbReference type="AlphaFoldDB" id="A0AAV0WU96"/>
<comment type="caution">
    <text evidence="1">The sequence shown here is derived from an EMBL/GenBank/DDBJ whole genome shotgun (WGS) entry which is preliminary data.</text>
</comment>
<name>A0AAV0WU96_9HEMI</name>
<dbReference type="EMBL" id="CARXXK010000002">
    <property type="protein sequence ID" value="CAI6359640.1"/>
    <property type="molecule type" value="Genomic_DNA"/>
</dbReference>
<evidence type="ECO:0000313" key="1">
    <source>
        <dbReference type="EMBL" id="CAI6359640.1"/>
    </source>
</evidence>
<keyword evidence="2" id="KW-1185">Reference proteome</keyword>
<accession>A0AAV0WU96</accession>
<gene>
    <name evidence="1" type="ORF">MEUPH1_LOCUS15030</name>
</gene>